<evidence type="ECO:0000313" key="2">
    <source>
        <dbReference type="Proteomes" id="UP000289556"/>
    </source>
</evidence>
<name>A0A0B4UFU2_9VIRU</name>
<dbReference type="GeneID" id="41700424"/>
<dbReference type="Proteomes" id="UP000289556">
    <property type="component" value="Segment"/>
</dbReference>
<dbReference type="KEGG" id="vg:41700424"/>
<reference evidence="1 2" key="1">
    <citation type="submission" date="2014-09" db="EMBL/GenBank/DDBJ databases">
        <title>Diverse CRESS DNA viruses recovered from Odonata collected in Arizona and Oklahoma, USA.</title>
        <authorList>
            <person name="Dayaram A."/>
            <person name="Pailes R."/>
            <person name="Potter K."/>
            <person name="Moline A.B."/>
            <person name="Rosenstein D.D."/>
            <person name="Marinov M."/>
            <person name="Varsani A."/>
        </authorList>
    </citation>
    <scope>NUCLEOTIDE SEQUENCE [LARGE SCALE GENOMIC DNA]</scope>
    <source>
        <strain evidence="1">OdasCV-15-US-1640LM1-12</strain>
    </source>
</reference>
<accession>A0A0B4UFU2</accession>
<sequence length="343" mass="38093">MIPLQMGYSMVRRNARAIGRYSGGAKMAWRLGQYAGRALRRFRRGGGGGGSSSSAKAKAVGSLSEQRDVTNLYRRKRAPRRVRRAARKFTKRFMYTLDKTQGMKTCVITNAAQFSGSPTGLANGQQTIGITMYGYNTNSYASNIDLGNGDMPWIFARENGAYPTAASGTRYLRFRSCTMNYSIQNTWEQGVYMDIYFVIARKSNGSTSDPAAEWNEQIAIQNAGNMPTAITTNQYYGLTPFDAPGFGRYWLIKSRKRVFIQPAEIYSFQQRDAGNYVLNMSDVLDIKLKQNLTEGVILVFHNPVTDTVTTPGTIVPGGWQVQVTCTKTYHYSETSASTDAIGV</sequence>
<evidence type="ECO:0000313" key="1">
    <source>
        <dbReference type="EMBL" id="AJD07487.1"/>
    </source>
</evidence>
<protein>
    <submittedName>
        <fullName evidence="1">Putative capsid protein</fullName>
    </submittedName>
</protein>
<organism evidence="1 2">
    <name type="scientific">Odonata-associated circular virus-15</name>
    <dbReference type="NCBI Taxonomy" id="1592115"/>
    <lineage>
        <taxon>Viruses</taxon>
        <taxon>Monodnaviria</taxon>
        <taxon>Shotokuvirae</taxon>
        <taxon>Cressdnaviricota</taxon>
        <taxon>Repensiviricetes</taxon>
        <taxon>Geplafuvirales</taxon>
        <taxon>Geplanaviridae</taxon>
        <taxon>Impedivirus</taxon>
        <taxon>Impedivirus libequis</taxon>
    </lineage>
</organism>
<keyword evidence="2" id="KW-1185">Reference proteome</keyword>
<dbReference type="EMBL" id="KM598398">
    <property type="protein sequence ID" value="AJD07487.1"/>
    <property type="molecule type" value="Genomic_DNA"/>
</dbReference>
<dbReference type="RefSeq" id="YP_009551673.1">
    <property type="nucleotide sequence ID" value="NC_040525.1"/>
</dbReference>
<proteinExistence type="predicted"/>